<feature type="transmembrane region" description="Helical" evidence="6">
    <location>
        <begin position="51"/>
        <end position="74"/>
    </location>
</feature>
<feature type="transmembrane region" description="Helical" evidence="6">
    <location>
        <begin position="139"/>
        <end position="163"/>
    </location>
</feature>
<reference evidence="8" key="1">
    <citation type="submission" date="2014-12" db="EMBL/GenBank/DDBJ databases">
        <authorList>
            <person name="Huang H.-H."/>
            <person name="Chen S.-C."/>
            <person name="Lai M.-C."/>
        </authorList>
    </citation>
    <scope>NUCLEOTIDE SEQUENCE</scope>
    <source>
        <strain evidence="8">K1F9705b</strain>
    </source>
</reference>
<keyword evidence="4 6" id="KW-1133">Transmembrane helix</keyword>
<keyword evidence="5 6" id="KW-0472">Membrane</keyword>
<keyword evidence="3 6" id="KW-0812">Transmembrane</keyword>
<dbReference type="PANTHER" id="PTHR42718">
    <property type="entry name" value="MAJOR FACILITATOR SUPERFAMILY MULTIDRUG TRANSPORTER MFSC"/>
    <property type="match status" value="1"/>
</dbReference>
<feature type="transmembrane region" description="Helical" evidence="6">
    <location>
        <begin position="235"/>
        <end position="251"/>
    </location>
</feature>
<dbReference type="PROSITE" id="PS50850">
    <property type="entry name" value="MFS"/>
    <property type="match status" value="1"/>
</dbReference>
<evidence type="ECO:0000256" key="4">
    <source>
        <dbReference type="ARBA" id="ARBA00022989"/>
    </source>
</evidence>
<comment type="caution">
    <text evidence="8">The sequence shown here is derived from an EMBL/GenBank/DDBJ whole genome shotgun (WGS) entry which is preliminary data.</text>
</comment>
<evidence type="ECO:0000256" key="3">
    <source>
        <dbReference type="ARBA" id="ARBA00022692"/>
    </source>
</evidence>
<evidence type="ECO:0000256" key="2">
    <source>
        <dbReference type="ARBA" id="ARBA00022448"/>
    </source>
</evidence>
<dbReference type="AlphaFoldDB" id="A0A8J7W686"/>
<feature type="transmembrane region" description="Helical" evidence="6">
    <location>
        <begin position="431"/>
        <end position="452"/>
    </location>
</feature>
<feature type="transmembrane region" description="Helical" evidence="6">
    <location>
        <begin position="20"/>
        <end position="45"/>
    </location>
</feature>
<feature type="transmembrane region" description="Helical" evidence="6">
    <location>
        <begin position="169"/>
        <end position="192"/>
    </location>
</feature>
<organism evidence="8 9">
    <name type="scientific">Methanocalculus chunghsingensis</name>
    <dbReference type="NCBI Taxonomy" id="156457"/>
    <lineage>
        <taxon>Archaea</taxon>
        <taxon>Methanobacteriati</taxon>
        <taxon>Methanobacteriota</taxon>
        <taxon>Stenosarchaea group</taxon>
        <taxon>Methanomicrobia</taxon>
        <taxon>Methanomicrobiales</taxon>
        <taxon>Methanocalculaceae</taxon>
        <taxon>Methanocalculus</taxon>
    </lineage>
</organism>
<feature type="transmembrane region" description="Helical" evidence="6">
    <location>
        <begin position="336"/>
        <end position="358"/>
    </location>
</feature>
<proteinExistence type="predicted"/>
<dbReference type="InterPro" id="IPR011701">
    <property type="entry name" value="MFS"/>
</dbReference>
<dbReference type="SUPFAM" id="SSF103473">
    <property type="entry name" value="MFS general substrate transporter"/>
    <property type="match status" value="1"/>
</dbReference>
<evidence type="ECO:0000256" key="6">
    <source>
        <dbReference type="SAM" id="Phobius"/>
    </source>
</evidence>
<name>A0A8J7W686_9EURY</name>
<gene>
    <name evidence="8" type="ORF">RJ53_02605</name>
</gene>
<feature type="transmembrane region" description="Helical" evidence="6">
    <location>
        <begin position="401"/>
        <end position="425"/>
    </location>
</feature>
<dbReference type="InterPro" id="IPR020846">
    <property type="entry name" value="MFS_dom"/>
</dbReference>
<dbReference type="GO" id="GO:0016020">
    <property type="term" value="C:membrane"/>
    <property type="evidence" value="ECO:0007669"/>
    <property type="project" value="UniProtKB-SubCell"/>
</dbReference>
<comment type="subcellular location">
    <subcellularLocation>
        <location evidence="1">Membrane</location>
        <topology evidence="1">Multi-pass membrane protein</topology>
    </subcellularLocation>
</comment>
<feature type="transmembrane region" description="Helical" evidence="6">
    <location>
        <begin position="111"/>
        <end position="132"/>
    </location>
</feature>
<evidence type="ECO:0000259" key="7">
    <source>
        <dbReference type="PROSITE" id="PS50850"/>
    </source>
</evidence>
<dbReference type="EMBL" id="JWHL01000002">
    <property type="protein sequence ID" value="MBR1368451.1"/>
    <property type="molecule type" value="Genomic_DNA"/>
</dbReference>
<keyword evidence="2" id="KW-0813">Transport</keyword>
<evidence type="ECO:0000256" key="1">
    <source>
        <dbReference type="ARBA" id="ARBA00004141"/>
    </source>
</evidence>
<feature type="transmembrane region" description="Helical" evidence="6">
    <location>
        <begin position="272"/>
        <end position="297"/>
    </location>
</feature>
<feature type="transmembrane region" description="Helical" evidence="6">
    <location>
        <begin position="204"/>
        <end position="223"/>
    </location>
</feature>
<evidence type="ECO:0000256" key="5">
    <source>
        <dbReference type="ARBA" id="ARBA00023136"/>
    </source>
</evidence>
<sequence>MALRDDMILLMSGLQRYHHLLALLGVIIATVMATEAMIIAGFPAIEAEFGVASVIIAWILPTVMLVGAVILLAIGSLGDILGKRRVILACLGVYGAGIALGGYAPDMTILLLSRMLQGVGLAIAPLAYALVAEETPPEWVATAIGVLAATYGAGSFLGIMFGAYIIETIGWRACFQIMIPVVLLIIIAAWFILPRHGVLRQGKIDLIGMGLFAASILTGMIALTEGGLSGMRNPIVWGGFLVSFLLLILFLRHEKQTPDPLLDIGMIREAPFPAITINAFLVVFAFFILLQLMPYIISHPAGLALPIIFVGILLMPGSLTDMVSGPLAGYLVSKKGVVLPFLIGSIALLIGSGIFFLFELTPLLLVAVWMIFSAGMSILLTIDNMIAVASAPPGQTATASAFLHTIQSIGGALGPIVAGAALTLYPAEEAFTVIFLIVLAVSVIILFQSAVIRRYLP</sequence>
<feature type="domain" description="Major facilitator superfamily (MFS) profile" evidence="7">
    <location>
        <begin position="20"/>
        <end position="453"/>
    </location>
</feature>
<accession>A0A8J7W686</accession>
<dbReference type="Pfam" id="PF07690">
    <property type="entry name" value="MFS_1"/>
    <property type="match status" value="1"/>
</dbReference>
<dbReference type="Proteomes" id="UP000730161">
    <property type="component" value="Unassembled WGS sequence"/>
</dbReference>
<protein>
    <recommendedName>
        <fullName evidence="7">Major facilitator superfamily (MFS) profile domain-containing protein</fullName>
    </recommendedName>
</protein>
<feature type="transmembrane region" description="Helical" evidence="6">
    <location>
        <begin position="86"/>
        <end position="105"/>
    </location>
</feature>
<evidence type="ECO:0000313" key="8">
    <source>
        <dbReference type="EMBL" id="MBR1368451.1"/>
    </source>
</evidence>
<dbReference type="Gene3D" id="1.20.1250.20">
    <property type="entry name" value="MFS general substrate transporter like domains"/>
    <property type="match status" value="2"/>
</dbReference>
<evidence type="ECO:0000313" key="9">
    <source>
        <dbReference type="Proteomes" id="UP000730161"/>
    </source>
</evidence>
<dbReference type="InterPro" id="IPR036259">
    <property type="entry name" value="MFS_trans_sf"/>
</dbReference>
<feature type="transmembrane region" description="Helical" evidence="6">
    <location>
        <begin position="303"/>
        <end position="324"/>
    </location>
</feature>
<keyword evidence="9" id="KW-1185">Reference proteome</keyword>
<dbReference type="PANTHER" id="PTHR42718:SF9">
    <property type="entry name" value="MAJOR FACILITATOR SUPERFAMILY MULTIDRUG TRANSPORTER MFSC"/>
    <property type="match status" value="1"/>
</dbReference>
<feature type="transmembrane region" description="Helical" evidence="6">
    <location>
        <begin position="364"/>
        <end position="389"/>
    </location>
</feature>
<dbReference type="GO" id="GO:0022857">
    <property type="term" value="F:transmembrane transporter activity"/>
    <property type="evidence" value="ECO:0007669"/>
    <property type="project" value="InterPro"/>
</dbReference>